<comment type="caution">
    <text evidence="3">The sequence shown here is derived from an EMBL/GenBank/DDBJ whole genome shotgun (WGS) entry which is preliminary data.</text>
</comment>
<accession>A0A6N7XFA0</accession>
<keyword evidence="4" id="KW-1185">Reference proteome</keyword>
<protein>
    <submittedName>
        <fullName evidence="3">Efflux RND transporter periplasmic adaptor subunit</fullName>
    </submittedName>
</protein>
<dbReference type="RefSeq" id="WP_154538521.1">
    <property type="nucleotide sequence ID" value="NZ_JAQYHJ010000065.1"/>
</dbReference>
<keyword evidence="2" id="KW-0812">Transmembrane</keyword>
<feature type="transmembrane region" description="Helical" evidence="2">
    <location>
        <begin position="20"/>
        <end position="41"/>
    </location>
</feature>
<dbReference type="Proteomes" id="UP000440713">
    <property type="component" value="Unassembled WGS sequence"/>
</dbReference>
<feature type="compositionally biased region" description="Basic and acidic residues" evidence="1">
    <location>
        <begin position="366"/>
        <end position="377"/>
    </location>
</feature>
<dbReference type="GO" id="GO:1990281">
    <property type="term" value="C:efflux pump complex"/>
    <property type="evidence" value="ECO:0007669"/>
    <property type="project" value="TreeGrafter"/>
</dbReference>
<dbReference type="SUPFAM" id="SSF111369">
    <property type="entry name" value="HlyD-like secretion proteins"/>
    <property type="match status" value="1"/>
</dbReference>
<dbReference type="Gene3D" id="2.40.30.170">
    <property type="match status" value="1"/>
</dbReference>
<dbReference type="AlphaFoldDB" id="A0A6N7XFA0"/>
<reference evidence="3 4" key="1">
    <citation type="submission" date="2019-08" db="EMBL/GenBank/DDBJ databases">
        <title>In-depth cultivation of the pig gut microbiome towards novel bacterial diversity and tailored functional studies.</title>
        <authorList>
            <person name="Wylensek D."/>
            <person name="Hitch T.C.A."/>
            <person name="Clavel T."/>
        </authorList>
    </citation>
    <scope>NUCLEOTIDE SEQUENCE [LARGE SCALE GENOMIC DNA]</scope>
    <source>
        <strain evidence="3 4">WCA-SAB-591-4A-A</strain>
    </source>
</reference>
<evidence type="ECO:0000313" key="3">
    <source>
        <dbReference type="EMBL" id="MST63042.1"/>
    </source>
</evidence>
<dbReference type="PANTHER" id="PTHR30469:SF33">
    <property type="entry name" value="SLR1207 PROTEIN"/>
    <property type="match status" value="1"/>
</dbReference>
<evidence type="ECO:0000256" key="2">
    <source>
        <dbReference type="SAM" id="Phobius"/>
    </source>
</evidence>
<sequence>MSLKVKLQEGWEKFKTNRKIQIYVGTAAVLIIVAVGVGIIYNSHNKEKAPVVQTYVIPENEKIFINGLVVPKQSKEIMGPANGATPDIRVSNGQSVKTGDVLYIVKDEAAIQEIASIKTQISNLIREKSTLQTGDVGIVSINNQIATLNTSLSAANAKAYTKVKAPFDGKVYLHSSAGSSTEASASSGSLMTVQTTDYVMNGQISEQDLSKISKDMTADVTVLSTGDTLKGRISYISDRPASAAQPSGSAQDVGGGSLSFYNVVLAFDTQEGVVDGYHTQATIEVNSDKHKIPSSAILNSGEEVYVLADIEGVLKKVNIEVISEGNNYSVVTGDLNQNDVIIKNPTLQMKEGDPAPVSSGTDESEVDAKSDDKSEEM</sequence>
<keyword evidence="2" id="KW-1133">Transmembrane helix</keyword>
<feature type="region of interest" description="Disordered" evidence="1">
    <location>
        <begin position="346"/>
        <end position="377"/>
    </location>
</feature>
<dbReference type="EMBL" id="VUNE01000005">
    <property type="protein sequence ID" value="MST63042.1"/>
    <property type="molecule type" value="Genomic_DNA"/>
</dbReference>
<name>A0A6N7XFA0_9FIRM</name>
<gene>
    <name evidence="3" type="ORF">FYJ71_08840</name>
</gene>
<evidence type="ECO:0000256" key="1">
    <source>
        <dbReference type="SAM" id="MobiDB-lite"/>
    </source>
</evidence>
<keyword evidence="2" id="KW-0472">Membrane</keyword>
<evidence type="ECO:0000313" key="4">
    <source>
        <dbReference type="Proteomes" id="UP000440713"/>
    </source>
</evidence>
<organism evidence="3 4">
    <name type="scientific">Peptostreptococcus porci</name>
    <dbReference type="NCBI Taxonomy" id="2652282"/>
    <lineage>
        <taxon>Bacteria</taxon>
        <taxon>Bacillati</taxon>
        <taxon>Bacillota</taxon>
        <taxon>Clostridia</taxon>
        <taxon>Peptostreptococcales</taxon>
        <taxon>Peptostreptococcaceae</taxon>
        <taxon>Peptostreptococcus</taxon>
    </lineage>
</organism>
<dbReference type="PANTHER" id="PTHR30469">
    <property type="entry name" value="MULTIDRUG RESISTANCE PROTEIN MDTA"/>
    <property type="match status" value="1"/>
</dbReference>
<dbReference type="GO" id="GO:0015562">
    <property type="term" value="F:efflux transmembrane transporter activity"/>
    <property type="evidence" value="ECO:0007669"/>
    <property type="project" value="TreeGrafter"/>
</dbReference>
<proteinExistence type="predicted"/>